<sequence>MAPFHGRLILALGLLITCAKCGKLVEKEWWETALVYQIWPRGFQDSDGNGEGDLKGIISRLDYVKDLGVDTIWVNPIYPSPLIDSGYDISNYTDINPVFGSLKDFDELINEAHARDLKVVLDIVPNHSSDQHDWFAKSARKIYPYTDYYVWSDGSLNERRKNVPPNNWISTYSDQPGSAWTWHVTRRQWYYHKFHKSQPDLNLRNEFVLQELMGVFNFWLNRGVDGFRINSVSYLFEDKELRDESVAGTYTSELPENTDLVYRFRSYINDWVKANSTTSKLLIVESYDSDETLVKLYGNTTNEGIPPFNFRFITSIQNTSTAEHIKKVLQGWINTIPNDTSTNWVLSNHDNSRAASRIGLNRVDGLHMLSLLLPGQAYTYYGEEIAMLDRKILWNETIDPMGTSRTSKTYEIYSRDPARTPMQWNSNTSAGFSTSKKTYLPIHPDYVDSNVESQQRDKQSNLNTYKLLSSLRKNAVFTHGEYEFQTLNNDRVFILNRFLKGYSMYIVVVNLELRQEIVNLTSLYPNLEDSIEIVVASSNAVQPMKPVSAKKLILSANAAYVLKAEEKQEATTSSTTTTTDSGKNSAANSMAVLKLIISTFTVILLLTN</sequence>
<dbReference type="GO" id="GO:0004558">
    <property type="term" value="F:alpha-1,4-glucosidase activity"/>
    <property type="evidence" value="ECO:0007669"/>
    <property type="project" value="UniProtKB-EC"/>
</dbReference>
<dbReference type="Pfam" id="PF00128">
    <property type="entry name" value="Alpha-amylase"/>
    <property type="match status" value="1"/>
</dbReference>
<feature type="domain" description="Glycosyl hydrolase family 13 catalytic" evidence="7">
    <location>
        <begin position="37"/>
        <end position="419"/>
    </location>
</feature>
<dbReference type="EMBL" id="KQ434809">
    <property type="protein sequence ID" value="KZC06345.1"/>
    <property type="molecule type" value="Genomic_DNA"/>
</dbReference>
<dbReference type="OMA" id="QWYYHKF"/>
<evidence type="ECO:0000256" key="4">
    <source>
        <dbReference type="ARBA" id="ARBA00023180"/>
    </source>
</evidence>
<keyword evidence="9" id="KW-1185">Reference proteome</keyword>
<dbReference type="SUPFAM" id="SSF51445">
    <property type="entry name" value="(Trans)glycosidases"/>
    <property type="match status" value="1"/>
</dbReference>
<comment type="catalytic activity">
    <reaction evidence="1">
        <text>Hydrolysis of terminal, non-reducing (1-&gt;4)-linked alpha-D-glucose residues with release of alpha-D-glucose.</text>
        <dbReference type="EC" id="3.2.1.20"/>
    </reaction>
</comment>
<dbReference type="PANTHER" id="PTHR10357:SF179">
    <property type="entry name" value="NEUTRAL AND BASIC AMINO ACID TRANSPORT PROTEIN RBAT"/>
    <property type="match status" value="1"/>
</dbReference>
<organism evidence="8 9">
    <name type="scientific">Dufourea novaeangliae</name>
    <name type="common">Sweat bee</name>
    <dbReference type="NCBI Taxonomy" id="178035"/>
    <lineage>
        <taxon>Eukaryota</taxon>
        <taxon>Metazoa</taxon>
        <taxon>Ecdysozoa</taxon>
        <taxon>Arthropoda</taxon>
        <taxon>Hexapoda</taxon>
        <taxon>Insecta</taxon>
        <taxon>Pterygota</taxon>
        <taxon>Neoptera</taxon>
        <taxon>Endopterygota</taxon>
        <taxon>Hymenoptera</taxon>
        <taxon>Apocrita</taxon>
        <taxon>Aculeata</taxon>
        <taxon>Apoidea</taxon>
        <taxon>Anthophila</taxon>
        <taxon>Halictidae</taxon>
        <taxon>Rophitinae</taxon>
        <taxon>Dufourea</taxon>
    </lineage>
</organism>
<keyword evidence="5" id="KW-0326">Glycosidase</keyword>
<dbReference type="CDD" id="cd11328">
    <property type="entry name" value="AmyAc_maltase"/>
    <property type="match status" value="1"/>
</dbReference>
<evidence type="ECO:0000256" key="2">
    <source>
        <dbReference type="ARBA" id="ARBA00008061"/>
    </source>
</evidence>
<dbReference type="OrthoDB" id="1740265at2759"/>
<keyword evidence="6" id="KW-0732">Signal</keyword>
<feature type="chain" id="PRO_5007599207" description="alpha-glucosidase" evidence="6">
    <location>
        <begin position="22"/>
        <end position="608"/>
    </location>
</feature>
<dbReference type="InterPro" id="IPR045857">
    <property type="entry name" value="O16G_dom_2"/>
</dbReference>
<evidence type="ECO:0000313" key="9">
    <source>
        <dbReference type="Proteomes" id="UP000076502"/>
    </source>
</evidence>
<gene>
    <name evidence="8" type="ORF">WN55_10255</name>
</gene>
<proteinExistence type="inferred from homology"/>
<dbReference type="PANTHER" id="PTHR10357">
    <property type="entry name" value="ALPHA-AMYLASE FAMILY MEMBER"/>
    <property type="match status" value="1"/>
</dbReference>
<keyword evidence="4" id="KW-0325">Glycoprotein</keyword>
<feature type="signal peptide" evidence="6">
    <location>
        <begin position="1"/>
        <end position="21"/>
    </location>
</feature>
<reference evidence="8 9" key="1">
    <citation type="submission" date="2015-07" db="EMBL/GenBank/DDBJ databases">
        <title>The genome of Dufourea novaeangliae.</title>
        <authorList>
            <person name="Pan H."/>
            <person name="Kapheim K."/>
        </authorList>
    </citation>
    <scope>NUCLEOTIDE SEQUENCE [LARGE SCALE GENOMIC DNA]</scope>
    <source>
        <strain evidence="8">0120121106</strain>
        <tissue evidence="8">Whole body</tissue>
    </source>
</reference>
<evidence type="ECO:0000256" key="1">
    <source>
        <dbReference type="ARBA" id="ARBA00001657"/>
    </source>
</evidence>
<dbReference type="FunFam" id="3.90.400.10:FF:000001">
    <property type="entry name" value="Maltase A3, isoform A"/>
    <property type="match status" value="1"/>
</dbReference>
<dbReference type="SMART" id="SM00642">
    <property type="entry name" value="Aamy"/>
    <property type="match status" value="1"/>
</dbReference>
<evidence type="ECO:0000256" key="6">
    <source>
        <dbReference type="SAM" id="SignalP"/>
    </source>
</evidence>
<dbReference type="Proteomes" id="UP000076502">
    <property type="component" value="Unassembled WGS sequence"/>
</dbReference>
<accession>A0A154P340</accession>
<dbReference type="AlphaFoldDB" id="A0A154P340"/>
<dbReference type="GO" id="GO:0005975">
    <property type="term" value="P:carbohydrate metabolic process"/>
    <property type="evidence" value="ECO:0007669"/>
    <property type="project" value="InterPro"/>
</dbReference>
<evidence type="ECO:0000256" key="3">
    <source>
        <dbReference type="ARBA" id="ARBA00012741"/>
    </source>
</evidence>
<dbReference type="STRING" id="178035.A0A154P340"/>
<dbReference type="InterPro" id="IPR017853">
    <property type="entry name" value="GH"/>
</dbReference>
<comment type="similarity">
    <text evidence="2">Belongs to the glycosyl hydrolase 13 family.</text>
</comment>
<dbReference type="EC" id="3.2.1.20" evidence="3"/>
<name>A0A154P340_DUFNO</name>
<protein>
    <recommendedName>
        <fullName evidence="3">alpha-glucosidase</fullName>
        <ecNumber evidence="3">3.2.1.20</ecNumber>
    </recommendedName>
</protein>
<evidence type="ECO:0000256" key="5">
    <source>
        <dbReference type="ARBA" id="ARBA00023295"/>
    </source>
</evidence>
<evidence type="ECO:0000313" key="8">
    <source>
        <dbReference type="EMBL" id="KZC06345.1"/>
    </source>
</evidence>
<keyword evidence="5" id="KW-0378">Hydrolase</keyword>
<dbReference type="Gene3D" id="3.20.20.80">
    <property type="entry name" value="Glycosidases"/>
    <property type="match status" value="1"/>
</dbReference>
<dbReference type="Gene3D" id="3.90.400.10">
    <property type="entry name" value="Oligo-1,6-glucosidase, Domain 2"/>
    <property type="match status" value="1"/>
</dbReference>
<dbReference type="InterPro" id="IPR006047">
    <property type="entry name" value="GH13_cat_dom"/>
</dbReference>
<evidence type="ECO:0000259" key="7">
    <source>
        <dbReference type="SMART" id="SM00642"/>
    </source>
</evidence>